<dbReference type="EMBL" id="FNFT01000014">
    <property type="protein sequence ID" value="SDK48985.1"/>
    <property type="molecule type" value="Genomic_DNA"/>
</dbReference>
<evidence type="ECO:0000256" key="1">
    <source>
        <dbReference type="ARBA" id="ARBA00022485"/>
    </source>
</evidence>
<dbReference type="PROSITE" id="PS51379">
    <property type="entry name" value="4FE4S_FER_2"/>
    <property type="match status" value="2"/>
</dbReference>
<organism evidence="6 7">
    <name type="scientific">Methanoculleus thermophilus</name>
    <dbReference type="NCBI Taxonomy" id="2200"/>
    <lineage>
        <taxon>Archaea</taxon>
        <taxon>Methanobacteriati</taxon>
        <taxon>Methanobacteriota</taxon>
        <taxon>Stenosarchaea group</taxon>
        <taxon>Methanomicrobia</taxon>
        <taxon>Methanomicrobiales</taxon>
        <taxon>Methanomicrobiaceae</taxon>
        <taxon>Methanoculleus</taxon>
    </lineage>
</organism>
<name>A0A1G9CC46_9EURY</name>
<keyword evidence="3" id="KW-0408">Iron</keyword>
<gene>
    <name evidence="6" type="ORF">SAMN04488571_11419</name>
</gene>
<evidence type="ECO:0000313" key="7">
    <source>
        <dbReference type="Proteomes" id="UP000326500"/>
    </source>
</evidence>
<dbReference type="GO" id="GO:0046872">
    <property type="term" value="F:metal ion binding"/>
    <property type="evidence" value="ECO:0007669"/>
    <property type="project" value="UniProtKB-KW"/>
</dbReference>
<proteinExistence type="predicted"/>
<evidence type="ECO:0000313" key="6">
    <source>
        <dbReference type="EMBL" id="SDK48985.1"/>
    </source>
</evidence>
<feature type="domain" description="4Fe-4S ferredoxin-type" evidence="5">
    <location>
        <begin position="67"/>
        <end position="96"/>
    </location>
</feature>
<evidence type="ECO:0000256" key="3">
    <source>
        <dbReference type="ARBA" id="ARBA00023004"/>
    </source>
</evidence>
<evidence type="ECO:0000256" key="2">
    <source>
        <dbReference type="ARBA" id="ARBA00022723"/>
    </source>
</evidence>
<dbReference type="InterPro" id="IPR010226">
    <property type="entry name" value="NADH_quinone_OxRdtase_chainI"/>
</dbReference>
<dbReference type="InterPro" id="IPR017900">
    <property type="entry name" value="4Fe4S_Fe_S_CS"/>
</dbReference>
<dbReference type="GO" id="GO:0016020">
    <property type="term" value="C:membrane"/>
    <property type="evidence" value="ECO:0007669"/>
    <property type="project" value="InterPro"/>
</dbReference>
<evidence type="ECO:0000259" key="5">
    <source>
        <dbReference type="PROSITE" id="PS51379"/>
    </source>
</evidence>
<dbReference type="GO" id="GO:0051539">
    <property type="term" value="F:4 iron, 4 sulfur cluster binding"/>
    <property type="evidence" value="ECO:0007669"/>
    <property type="project" value="UniProtKB-KW"/>
</dbReference>
<dbReference type="PANTHER" id="PTHR10849">
    <property type="entry name" value="NADH DEHYDROGENASE UBIQUINONE IRON-SULFUR PROTEIN 8, MITOCHONDRIAL"/>
    <property type="match status" value="1"/>
</dbReference>
<evidence type="ECO:0000256" key="4">
    <source>
        <dbReference type="ARBA" id="ARBA00023014"/>
    </source>
</evidence>
<dbReference type="STRING" id="2200.GCA_001571405_01570"/>
<dbReference type="RefSeq" id="WP_066957709.1">
    <property type="nucleotide sequence ID" value="NZ_BCNX01000007.1"/>
</dbReference>
<keyword evidence="2" id="KW-0479">Metal-binding</keyword>
<dbReference type="Pfam" id="PF12838">
    <property type="entry name" value="Fer4_7"/>
    <property type="match status" value="1"/>
</dbReference>
<dbReference type="OrthoDB" id="23478at2157"/>
<keyword evidence="7" id="KW-1185">Reference proteome</keyword>
<protein>
    <submittedName>
        <fullName evidence="6">4Fe-4S dicluster domain-containing protein</fullName>
    </submittedName>
</protein>
<reference evidence="6 7" key="1">
    <citation type="submission" date="2016-10" db="EMBL/GenBank/DDBJ databases">
        <authorList>
            <person name="Varghese N."/>
            <person name="Submissions S."/>
        </authorList>
    </citation>
    <scope>NUCLEOTIDE SEQUENCE [LARGE SCALE GENOMIC DNA]</scope>
    <source>
        <strain evidence="6 7">DSM 2373</strain>
    </source>
</reference>
<dbReference type="GO" id="GO:0016651">
    <property type="term" value="F:oxidoreductase activity, acting on NAD(P)H"/>
    <property type="evidence" value="ECO:0007669"/>
    <property type="project" value="InterPro"/>
</dbReference>
<keyword evidence="4" id="KW-0411">Iron-sulfur</keyword>
<dbReference type="InterPro" id="IPR017896">
    <property type="entry name" value="4Fe4S_Fe-S-bd"/>
</dbReference>
<feature type="domain" description="4Fe-4S ferredoxin-type" evidence="5">
    <location>
        <begin position="36"/>
        <end position="65"/>
    </location>
</feature>
<dbReference type="Gene3D" id="3.30.70.20">
    <property type="match status" value="2"/>
</dbReference>
<keyword evidence="1" id="KW-0004">4Fe-4S</keyword>
<dbReference type="SUPFAM" id="SSF54862">
    <property type="entry name" value="4Fe-4S ferredoxins"/>
    <property type="match status" value="1"/>
</dbReference>
<dbReference type="PROSITE" id="PS00198">
    <property type="entry name" value="4FE4S_FER_1"/>
    <property type="match status" value="1"/>
</dbReference>
<accession>A0A1G9CC46</accession>
<dbReference type="AlphaFoldDB" id="A0A1G9CC46"/>
<sequence>MGFFEMTRTVLRNLAGGPATRQYPVVPARRSPITRGHVTFDPSTCRSCGICSRRCPCAAIRLDKEAKVWEIDRMRCIACGDCVEGCPFGSLTMEPEYLPPVVEHVVERYTITYVKPEKPVKKPVEESAKGEGAGESA</sequence>
<dbReference type="Proteomes" id="UP000326500">
    <property type="component" value="Unassembled WGS sequence"/>
</dbReference>